<gene>
    <name evidence="2" type="ORF">UFOPK1495_00132</name>
</gene>
<dbReference type="AlphaFoldDB" id="A0A6J6BP20"/>
<name>A0A6J6BP20_9ZZZZ</name>
<protein>
    <submittedName>
        <fullName evidence="2">Unannotated protein</fullName>
    </submittedName>
</protein>
<accession>A0A6J6BP20</accession>
<evidence type="ECO:0000259" key="1">
    <source>
        <dbReference type="Pfam" id="PF08241"/>
    </source>
</evidence>
<reference evidence="2" key="1">
    <citation type="submission" date="2020-05" db="EMBL/GenBank/DDBJ databases">
        <authorList>
            <person name="Chiriac C."/>
            <person name="Salcher M."/>
            <person name="Ghai R."/>
            <person name="Kavagutti S V."/>
        </authorList>
    </citation>
    <scope>NUCLEOTIDE SEQUENCE</scope>
</reference>
<sequence length="257" mass="28777">MHRSSYLKMTAFRDSYLEGPRFGTATRPEVLRVLDLGARAVRDQDSYRDLFSSASFDYVGTDMEAGNNVDIVLADPHDWAEVESSSFDVVISGQTLEHDPEFWVTIAEVARVLRPNGLCCLIAPSTGPMHRYPLDCWRFYADAGPAMLSWAGLEQIETHVETKRWGKGSGIEWGDFMVIGRKPELSPSEQSELDTRLATIVSLGTKRSARTIEQTRVGSATKNFEAKAKVPIWKRCPYPVRAAFARTRSSIGERLGR</sequence>
<evidence type="ECO:0000313" key="2">
    <source>
        <dbReference type="EMBL" id="CAB4539928.1"/>
    </source>
</evidence>
<dbReference type="GO" id="GO:0008757">
    <property type="term" value="F:S-adenosylmethionine-dependent methyltransferase activity"/>
    <property type="evidence" value="ECO:0007669"/>
    <property type="project" value="InterPro"/>
</dbReference>
<dbReference type="InterPro" id="IPR013216">
    <property type="entry name" value="Methyltransf_11"/>
</dbReference>
<dbReference type="EMBL" id="CAEZSU010000007">
    <property type="protein sequence ID" value="CAB4539928.1"/>
    <property type="molecule type" value="Genomic_DNA"/>
</dbReference>
<dbReference type="Pfam" id="PF08241">
    <property type="entry name" value="Methyltransf_11"/>
    <property type="match status" value="1"/>
</dbReference>
<dbReference type="CDD" id="cd02440">
    <property type="entry name" value="AdoMet_MTases"/>
    <property type="match status" value="1"/>
</dbReference>
<feature type="domain" description="Methyltransferase type 11" evidence="1">
    <location>
        <begin position="67"/>
        <end position="120"/>
    </location>
</feature>
<dbReference type="InterPro" id="IPR029063">
    <property type="entry name" value="SAM-dependent_MTases_sf"/>
</dbReference>
<organism evidence="2">
    <name type="scientific">freshwater metagenome</name>
    <dbReference type="NCBI Taxonomy" id="449393"/>
    <lineage>
        <taxon>unclassified sequences</taxon>
        <taxon>metagenomes</taxon>
        <taxon>ecological metagenomes</taxon>
    </lineage>
</organism>
<proteinExistence type="predicted"/>
<dbReference type="SUPFAM" id="SSF53335">
    <property type="entry name" value="S-adenosyl-L-methionine-dependent methyltransferases"/>
    <property type="match status" value="1"/>
</dbReference>
<dbReference type="Gene3D" id="3.40.50.150">
    <property type="entry name" value="Vaccinia Virus protein VP39"/>
    <property type="match status" value="1"/>
</dbReference>